<dbReference type="PROSITE" id="PS50229">
    <property type="entry name" value="WH1"/>
    <property type="match status" value="1"/>
</dbReference>
<evidence type="ECO:0000256" key="1">
    <source>
        <dbReference type="SAM" id="MobiDB-lite"/>
    </source>
</evidence>
<feature type="domain" description="WH1" evidence="3">
    <location>
        <begin position="41"/>
        <end position="161"/>
    </location>
</feature>
<evidence type="ECO:0008006" key="6">
    <source>
        <dbReference type="Google" id="ProtNLM"/>
    </source>
</evidence>
<dbReference type="PROSITE" id="PS50003">
    <property type="entry name" value="PH_DOMAIN"/>
    <property type="match status" value="1"/>
</dbReference>
<dbReference type="SUPFAM" id="SSF50729">
    <property type="entry name" value="PH domain-like"/>
    <property type="match status" value="2"/>
</dbReference>
<dbReference type="CDD" id="cd01230">
    <property type="entry name" value="PH1_Tiam1_2"/>
    <property type="match status" value="1"/>
</dbReference>
<dbReference type="Gene3D" id="6.10.140.680">
    <property type="match status" value="1"/>
</dbReference>
<feature type="region of interest" description="Disordered" evidence="1">
    <location>
        <begin position="283"/>
        <end position="392"/>
    </location>
</feature>
<feature type="compositionally biased region" description="Low complexity" evidence="1">
    <location>
        <begin position="838"/>
        <end position="848"/>
    </location>
</feature>
<feature type="compositionally biased region" description="Basic residues" evidence="1">
    <location>
        <begin position="176"/>
        <end position="186"/>
    </location>
</feature>
<feature type="domain" description="PH" evidence="2">
    <location>
        <begin position="569"/>
        <end position="691"/>
    </location>
</feature>
<feature type="region of interest" description="Disordered" evidence="1">
    <location>
        <begin position="169"/>
        <end position="202"/>
    </location>
</feature>
<dbReference type="EMBL" id="LR900198">
    <property type="protein sequence ID" value="CAD7244667.1"/>
    <property type="molecule type" value="Genomic_DNA"/>
</dbReference>
<dbReference type="GO" id="GO:0007264">
    <property type="term" value="P:small GTPase-mediated signal transduction"/>
    <property type="evidence" value="ECO:0007669"/>
    <property type="project" value="InterPro"/>
</dbReference>
<dbReference type="SMART" id="SM00461">
    <property type="entry name" value="WH1"/>
    <property type="match status" value="1"/>
</dbReference>
<dbReference type="EMBL" id="CAJPEV010000681">
    <property type="protein sequence ID" value="CAG0887588.1"/>
    <property type="molecule type" value="Genomic_DNA"/>
</dbReference>
<dbReference type="AlphaFoldDB" id="A0A7R8X5Y6"/>
<feature type="compositionally biased region" description="Basic and acidic residues" evidence="1">
    <location>
        <begin position="466"/>
        <end position="479"/>
    </location>
</feature>
<dbReference type="Pfam" id="PF00169">
    <property type="entry name" value="PH"/>
    <property type="match status" value="1"/>
</dbReference>
<evidence type="ECO:0000313" key="5">
    <source>
        <dbReference type="Proteomes" id="UP000677054"/>
    </source>
</evidence>
<dbReference type="Proteomes" id="UP000677054">
    <property type="component" value="Unassembled WGS sequence"/>
</dbReference>
<sequence>MGNKISCSCAPLIKRAYRYEDSPWAVTRRREGHLLRFTVLLPKSEDARALAILLWAEVFHVSSTGSGQFKWQQVSEDLVPVNITCIQDSPDAIFHITAYNPQVDKILDVRLVQPGTKIGQASECFVYWKDPMTGDTWGLNFTSPLDARQFRECCSPSFKFSRKASSSYSLKMEAPRHRKNSSRRHAQSTPSSPSKAGLDREPQCTCMTPEQQARYRAAQGFHSMSHRTLPLAPRSQIMADYYDQLDHRSGSRMSLDHEMDRRRGNGLQRRELTATKSVDYSEMESVREGFQSRRNKSKSTDDVSQLRFDSNTLKRMLQPMGSLDSPVTSPECPRRGSAQRPSRLDGFLSEPESSLARMKRESSFLDSNCYATTPSSSNGGGNSDAENPLGSPNAKLLKEYEAHLRSTLAQGLEAESISLNTFEALISQSMDNLAQSCRSLPSTSASARRTPRPMSAGPLRYPSGQRLDRGYVSDHWDSRQHRRSGYGSDLRGSGYLSDHRPLLSTSRDLSHQPSSVESTDSRICYLTSSEISDDERLSLTTALSDDEDMGNPMGNRSGIPAASFSCTGAVRKAGFLSVKKWLLRKKHRIELARKRGWKGYWVCLKGTTMLFYPCDSSEDSSNEAGQRGNNVEASPRHLIIVDGAILQPIPEHPKREYIFCLSTAFGDAYLFQAPCQVELENWIQSIHGACAAAFARHRGKTGTLHLLKEEVLRLEKAIESDRKLKHMAELQLSVVSDADSKYQIQSQINQWEENLERLRCEQFRLRCYMASLEGSELPNPKNLLTNVSRGTKLTLNRLGVFTVSSLHAYICARSPSLLSNLLAGRGATKRRPYVHTLSRSNSGSSKRSFQIEPGESSVGKTSFKVYTVPLPNNQVRFFMFLPSYQERSYVVSLRPEFMMHALHDIQTFHYYNFMDLPVRGISHRTLKKSCHSMAFPPVDP</sequence>
<dbReference type="Gene3D" id="2.30.29.30">
    <property type="entry name" value="Pleckstrin-homology domain (PH domain)/Phosphotyrosine-binding domain (PTB)"/>
    <property type="match status" value="2"/>
</dbReference>
<keyword evidence="5" id="KW-1185">Reference proteome</keyword>
<dbReference type="InterPro" id="IPR000697">
    <property type="entry name" value="WH1/EVH1_dom"/>
</dbReference>
<dbReference type="PANTHER" id="PTHR46001">
    <property type="entry name" value="TIAM (MAMMALIAN TUMOR INVASION AND METASTASIS FACTOR) HOMOLOG"/>
    <property type="match status" value="1"/>
</dbReference>
<feature type="compositionally biased region" description="Polar residues" evidence="1">
    <location>
        <begin position="364"/>
        <end position="374"/>
    </location>
</feature>
<dbReference type="InterPro" id="IPR040655">
    <property type="entry name" value="TIAM1_CC-Ex"/>
</dbReference>
<accession>A0A7R8X5Y6</accession>
<dbReference type="OrthoDB" id="8059989at2759"/>
<feature type="region of interest" description="Disordered" evidence="1">
    <location>
        <begin position="437"/>
        <end position="493"/>
    </location>
</feature>
<dbReference type="InterPro" id="IPR011993">
    <property type="entry name" value="PH-like_dom_sf"/>
</dbReference>
<dbReference type="PANTHER" id="PTHR46001:SF3">
    <property type="entry name" value="PROTEIN STILL LIFE, ISOFORM SIF TYPE 1"/>
    <property type="match status" value="1"/>
</dbReference>
<feature type="compositionally biased region" description="Polar residues" evidence="1">
    <location>
        <begin position="437"/>
        <end position="447"/>
    </location>
</feature>
<reference evidence="4" key="1">
    <citation type="submission" date="2020-11" db="EMBL/GenBank/DDBJ databases">
        <authorList>
            <person name="Tran Van P."/>
        </authorList>
    </citation>
    <scope>NUCLEOTIDE SEQUENCE</scope>
</reference>
<protein>
    <recommendedName>
        <fullName evidence="6">PH domain-containing protein</fullName>
    </recommendedName>
</protein>
<name>A0A7R8X5Y6_9CRUS</name>
<dbReference type="InterPro" id="IPR001849">
    <property type="entry name" value="PH_domain"/>
</dbReference>
<evidence type="ECO:0000313" key="4">
    <source>
        <dbReference type="EMBL" id="CAD7244667.1"/>
    </source>
</evidence>
<dbReference type="Pfam" id="PF18385">
    <property type="entry name" value="Tiam_CC_Ex"/>
    <property type="match status" value="1"/>
</dbReference>
<evidence type="ECO:0000259" key="3">
    <source>
        <dbReference type="PROSITE" id="PS50229"/>
    </source>
</evidence>
<dbReference type="GO" id="GO:0005085">
    <property type="term" value="F:guanyl-nucleotide exchange factor activity"/>
    <property type="evidence" value="ECO:0007669"/>
    <property type="project" value="InterPro"/>
</dbReference>
<proteinExistence type="predicted"/>
<dbReference type="SMART" id="SM00233">
    <property type="entry name" value="PH"/>
    <property type="match status" value="1"/>
</dbReference>
<organism evidence="4">
    <name type="scientific">Darwinula stevensoni</name>
    <dbReference type="NCBI Taxonomy" id="69355"/>
    <lineage>
        <taxon>Eukaryota</taxon>
        <taxon>Metazoa</taxon>
        <taxon>Ecdysozoa</taxon>
        <taxon>Arthropoda</taxon>
        <taxon>Crustacea</taxon>
        <taxon>Oligostraca</taxon>
        <taxon>Ostracoda</taxon>
        <taxon>Podocopa</taxon>
        <taxon>Podocopida</taxon>
        <taxon>Darwinulocopina</taxon>
        <taxon>Darwinuloidea</taxon>
        <taxon>Darwinulidae</taxon>
        <taxon>Darwinula</taxon>
    </lineage>
</organism>
<gene>
    <name evidence="4" type="ORF">DSTB1V02_LOCUS4554</name>
</gene>
<dbReference type="InterPro" id="IPR043537">
    <property type="entry name" value="Tiam1/Tiam2/Sif"/>
</dbReference>
<evidence type="ECO:0000259" key="2">
    <source>
        <dbReference type="PROSITE" id="PS50003"/>
    </source>
</evidence>
<feature type="region of interest" description="Disordered" evidence="1">
    <location>
        <begin position="836"/>
        <end position="855"/>
    </location>
</feature>